<dbReference type="OMA" id="DIHTMQA"/>
<evidence type="ECO:0000313" key="3">
    <source>
        <dbReference type="EMBL" id="CDJ59177.1"/>
    </source>
</evidence>
<evidence type="ECO:0000313" key="4">
    <source>
        <dbReference type="Proteomes" id="UP000030763"/>
    </source>
</evidence>
<dbReference type="GeneID" id="25336017"/>
<feature type="region of interest" description="Disordered" evidence="1">
    <location>
        <begin position="28"/>
        <end position="49"/>
    </location>
</feature>
<feature type="signal peptide" evidence="2">
    <location>
        <begin position="1"/>
        <end position="25"/>
    </location>
</feature>
<dbReference type="RefSeq" id="XP_013335825.1">
    <property type="nucleotide sequence ID" value="XM_013480371.1"/>
</dbReference>
<sequence length="672" mass="75386">MSRLLRGVVAALLLGVGLPCSRAKAENPYPPEIGPADINDASSISSDPQGPIVSQAAAYTPAISKVGFSLVYPTLSPKEPILLPEDLAARDEAKEPSNESPQSTFLRLPPRVTITNVYKVHVVSDCVMGRCYFRPVNVYIQPTNWFVDPDKASLQSLTAALKVHALHLLRMREKAARLHRNLLVRKPSSWLSRMRARLSAELGAVCFMQPAASQQPRGREPVRLLRANKQAKLNSLFDSSQKDQVFASPGDSIPLDPQIVDIKDAVANEEEYRRALEQAPQNVFGLCRRPRSNMLRRLADKGFVLCTVVLRKDQHFVDRCRDLAVDDIHTMQAVDKLHRRLNDPSLPMLGYVPMSLPMESTEASADPCVAHISRELQAVEELHAMELWQTAEMNKAITSEMVLRSMVKFAHFTVREIAPETSPEYRLSLLKLANKWSRTTELVRKFNEAVAACPTPTVRPVYFPQYESKMLPLPKESLSDIPFQLSKILSLQIPPIHRLLIGGAYLLSLTLNRRGLVEGIGRQEIPGLNHVRKYVQQVAQTAARILEIDLDPEIQWGLVRTLMVVPFWLFAFGRGGTLHGGWCNTLFFFQFVKDATATSLKQPGLQNWARRSISKLVKRVEVGTLPDKAKEHANVFLEQHIKFLPQLHPDLFRTQAGKVFKASPFPSSPRTT</sequence>
<dbReference type="Proteomes" id="UP000030763">
    <property type="component" value="Unassembled WGS sequence"/>
</dbReference>
<dbReference type="AlphaFoldDB" id="U6M4N2"/>
<proteinExistence type="predicted"/>
<keyword evidence="4" id="KW-1185">Reference proteome</keyword>
<protein>
    <submittedName>
        <fullName evidence="3">Uncharacterized protein</fullName>
    </submittedName>
</protein>
<organism evidence="3 4">
    <name type="scientific">Eimeria maxima</name>
    <name type="common">Coccidian parasite</name>
    <dbReference type="NCBI Taxonomy" id="5804"/>
    <lineage>
        <taxon>Eukaryota</taxon>
        <taxon>Sar</taxon>
        <taxon>Alveolata</taxon>
        <taxon>Apicomplexa</taxon>
        <taxon>Conoidasida</taxon>
        <taxon>Coccidia</taxon>
        <taxon>Eucoccidiorida</taxon>
        <taxon>Eimeriorina</taxon>
        <taxon>Eimeriidae</taxon>
        <taxon>Eimeria</taxon>
    </lineage>
</organism>
<evidence type="ECO:0000256" key="1">
    <source>
        <dbReference type="SAM" id="MobiDB-lite"/>
    </source>
</evidence>
<accession>U6M4N2</accession>
<reference evidence="3" key="2">
    <citation type="submission" date="2013-10" db="EMBL/GenBank/DDBJ databases">
        <authorList>
            <person name="Aslett M."/>
        </authorList>
    </citation>
    <scope>NUCLEOTIDE SEQUENCE [LARGE SCALE GENOMIC DNA]</scope>
    <source>
        <strain evidence="3">Weybridge</strain>
    </source>
</reference>
<reference evidence="3" key="1">
    <citation type="submission" date="2013-10" db="EMBL/GenBank/DDBJ databases">
        <title>Genomic analysis of the causative agents of coccidiosis in chickens.</title>
        <authorList>
            <person name="Reid A.J."/>
            <person name="Blake D."/>
            <person name="Billington K."/>
            <person name="Browne H."/>
            <person name="Dunn M."/>
            <person name="Hung S."/>
            <person name="Kawahara F."/>
            <person name="Miranda-Saavedra D."/>
            <person name="Mourier T."/>
            <person name="Nagra H."/>
            <person name="Otto T.D."/>
            <person name="Rawlings N."/>
            <person name="Sanchez A."/>
            <person name="Sanders M."/>
            <person name="Subramaniam C."/>
            <person name="Tay Y."/>
            <person name="Dear P."/>
            <person name="Doerig C."/>
            <person name="Gruber A."/>
            <person name="Parkinson J."/>
            <person name="Shirley M."/>
            <person name="Wan K.L."/>
            <person name="Berriman M."/>
            <person name="Tomley F."/>
            <person name="Pain A."/>
        </authorList>
    </citation>
    <scope>NUCLEOTIDE SEQUENCE [LARGE SCALE GENOMIC DNA]</scope>
    <source>
        <strain evidence="3">Weybridge</strain>
    </source>
</reference>
<feature type="compositionally biased region" description="Low complexity" evidence="1">
    <location>
        <begin position="36"/>
        <end position="47"/>
    </location>
</feature>
<dbReference type="OrthoDB" id="345258at2759"/>
<gene>
    <name evidence="3" type="ORF">EMWEY_00020310</name>
</gene>
<keyword evidence="2" id="KW-0732">Signal</keyword>
<name>U6M4N2_EIMMA</name>
<dbReference type="VEuPathDB" id="ToxoDB:EMWEY_00020310"/>
<dbReference type="EMBL" id="HG720157">
    <property type="protein sequence ID" value="CDJ59177.1"/>
    <property type="molecule type" value="Genomic_DNA"/>
</dbReference>
<feature type="chain" id="PRO_5004674498" evidence="2">
    <location>
        <begin position="26"/>
        <end position="672"/>
    </location>
</feature>
<evidence type="ECO:0000256" key="2">
    <source>
        <dbReference type="SAM" id="SignalP"/>
    </source>
</evidence>